<protein>
    <recommendedName>
        <fullName evidence="1">Retrotransposon gag domain-containing protein</fullName>
    </recommendedName>
</protein>
<dbReference type="AlphaFoldDB" id="A0A7J0GZQ5"/>
<sequence length="263" mass="29976">MYLRSVWYPNNINSPLDYKAHLMANTSHAQNFEGLHREIHGMAKQMSRRATKVLAEQEGGDVNRRVHAPCKKRALPCQNLGHPVKLQKVMKTRVSSRFKLPTQIEICEGKTNPMDHLDSYKNLMSLQEYTDEEMCKAFSTTLKGSTITWFRKLLPGTIDSFGELSRLFIANFMSCRIRQKSVSHLFTVYQKDGESIKEYVKRFNQAVLEVEDAGDKGVGVAMMERLCPCPLFDSLYKNIPTTLSALQSKANKYITAEESAEVK</sequence>
<reference evidence="2 3" key="1">
    <citation type="submission" date="2019-07" db="EMBL/GenBank/DDBJ databases">
        <title>De Novo Assembly of kiwifruit Actinidia rufa.</title>
        <authorList>
            <person name="Sugita-Konishi S."/>
            <person name="Sato K."/>
            <person name="Mori E."/>
            <person name="Abe Y."/>
            <person name="Kisaki G."/>
            <person name="Hamano K."/>
            <person name="Suezawa K."/>
            <person name="Otani M."/>
            <person name="Fukuda T."/>
            <person name="Manabe T."/>
            <person name="Gomi K."/>
            <person name="Tabuchi M."/>
            <person name="Akimitsu K."/>
            <person name="Kataoka I."/>
        </authorList>
    </citation>
    <scope>NUCLEOTIDE SEQUENCE [LARGE SCALE GENOMIC DNA]</scope>
    <source>
        <strain evidence="3">cv. Fuchu</strain>
    </source>
</reference>
<dbReference type="EMBL" id="BJWL01000025">
    <property type="protein sequence ID" value="GFZ16272.1"/>
    <property type="molecule type" value="Genomic_DNA"/>
</dbReference>
<dbReference type="PANTHER" id="PTHR33223">
    <property type="entry name" value="CCHC-TYPE DOMAIN-CONTAINING PROTEIN"/>
    <property type="match status" value="1"/>
</dbReference>
<dbReference type="OrthoDB" id="1752139at2759"/>
<name>A0A7J0GZQ5_9ERIC</name>
<feature type="domain" description="Retrotransposon gag" evidence="1">
    <location>
        <begin position="136"/>
        <end position="212"/>
    </location>
</feature>
<dbReference type="PANTHER" id="PTHR33223:SF10">
    <property type="entry name" value="AMINOTRANSFERASE-LIKE PLANT MOBILE DOMAIN-CONTAINING PROTEIN"/>
    <property type="match status" value="1"/>
</dbReference>
<comment type="caution">
    <text evidence="2">The sequence shown here is derived from an EMBL/GenBank/DDBJ whole genome shotgun (WGS) entry which is preliminary data.</text>
</comment>
<evidence type="ECO:0000259" key="1">
    <source>
        <dbReference type="Pfam" id="PF03732"/>
    </source>
</evidence>
<proteinExistence type="predicted"/>
<accession>A0A7J0GZQ5</accession>
<keyword evidence="3" id="KW-1185">Reference proteome</keyword>
<evidence type="ECO:0000313" key="2">
    <source>
        <dbReference type="EMBL" id="GFZ16272.1"/>
    </source>
</evidence>
<organism evidence="2 3">
    <name type="scientific">Actinidia rufa</name>
    <dbReference type="NCBI Taxonomy" id="165716"/>
    <lineage>
        <taxon>Eukaryota</taxon>
        <taxon>Viridiplantae</taxon>
        <taxon>Streptophyta</taxon>
        <taxon>Embryophyta</taxon>
        <taxon>Tracheophyta</taxon>
        <taxon>Spermatophyta</taxon>
        <taxon>Magnoliopsida</taxon>
        <taxon>eudicotyledons</taxon>
        <taxon>Gunneridae</taxon>
        <taxon>Pentapetalae</taxon>
        <taxon>asterids</taxon>
        <taxon>Ericales</taxon>
        <taxon>Actinidiaceae</taxon>
        <taxon>Actinidia</taxon>
    </lineage>
</organism>
<evidence type="ECO:0000313" key="3">
    <source>
        <dbReference type="Proteomes" id="UP000585474"/>
    </source>
</evidence>
<dbReference type="InterPro" id="IPR005162">
    <property type="entry name" value="Retrotrans_gag_dom"/>
</dbReference>
<dbReference type="Proteomes" id="UP000585474">
    <property type="component" value="Unassembled WGS sequence"/>
</dbReference>
<gene>
    <name evidence="2" type="ORF">Acr_25g0006810</name>
</gene>
<dbReference type="Pfam" id="PF03732">
    <property type="entry name" value="Retrotrans_gag"/>
    <property type="match status" value="1"/>
</dbReference>